<keyword evidence="2" id="KW-1185">Reference proteome</keyword>
<sequence length="115" mass="13183">MYQVLEGSGDQVEKFEIQHEVFDLEGPTSLEQFVAYKMVACSHTEDKRQALFNEFISSVLEYSLVSCVNRFSKVCREIDEGVMRSSAYLKKITESEECEKKEDAVKKPAVRNIFG</sequence>
<reference evidence="1" key="2">
    <citation type="submission" date="2020-06" db="EMBL/GenBank/DDBJ databases">
        <authorList>
            <person name="Sheffer M."/>
        </authorList>
    </citation>
    <scope>NUCLEOTIDE SEQUENCE</scope>
</reference>
<gene>
    <name evidence="1" type="ORF">HNY73_001969</name>
</gene>
<dbReference type="Proteomes" id="UP000807504">
    <property type="component" value="Unassembled WGS sequence"/>
</dbReference>
<evidence type="ECO:0000313" key="2">
    <source>
        <dbReference type="Proteomes" id="UP000807504"/>
    </source>
</evidence>
<organism evidence="1 2">
    <name type="scientific">Argiope bruennichi</name>
    <name type="common">Wasp spider</name>
    <name type="synonym">Aranea bruennichi</name>
    <dbReference type="NCBI Taxonomy" id="94029"/>
    <lineage>
        <taxon>Eukaryota</taxon>
        <taxon>Metazoa</taxon>
        <taxon>Ecdysozoa</taxon>
        <taxon>Arthropoda</taxon>
        <taxon>Chelicerata</taxon>
        <taxon>Arachnida</taxon>
        <taxon>Araneae</taxon>
        <taxon>Araneomorphae</taxon>
        <taxon>Entelegynae</taxon>
        <taxon>Araneoidea</taxon>
        <taxon>Araneidae</taxon>
        <taxon>Argiope</taxon>
    </lineage>
</organism>
<accession>A0A8T0FWK4</accession>
<evidence type="ECO:0000313" key="1">
    <source>
        <dbReference type="EMBL" id="KAF8793940.1"/>
    </source>
</evidence>
<name>A0A8T0FWK4_ARGBR</name>
<proteinExistence type="predicted"/>
<dbReference type="AlphaFoldDB" id="A0A8T0FWK4"/>
<dbReference type="EMBL" id="JABXBU010000002">
    <property type="protein sequence ID" value="KAF8793940.1"/>
    <property type="molecule type" value="Genomic_DNA"/>
</dbReference>
<comment type="caution">
    <text evidence="1">The sequence shown here is derived from an EMBL/GenBank/DDBJ whole genome shotgun (WGS) entry which is preliminary data.</text>
</comment>
<reference evidence="1" key="1">
    <citation type="journal article" date="2020" name="bioRxiv">
        <title>Chromosome-level reference genome of the European wasp spider Argiope bruennichi: a resource for studies on range expansion and evolutionary adaptation.</title>
        <authorList>
            <person name="Sheffer M.M."/>
            <person name="Hoppe A."/>
            <person name="Krehenwinkel H."/>
            <person name="Uhl G."/>
            <person name="Kuss A.W."/>
            <person name="Jensen L."/>
            <person name="Jensen C."/>
            <person name="Gillespie R.G."/>
            <person name="Hoff K.J."/>
            <person name="Prost S."/>
        </authorList>
    </citation>
    <scope>NUCLEOTIDE SEQUENCE</scope>
</reference>
<protein>
    <submittedName>
        <fullName evidence="1">Uncharacterized protein</fullName>
    </submittedName>
</protein>